<dbReference type="GO" id="GO:0050660">
    <property type="term" value="F:flavin adenine dinucleotide binding"/>
    <property type="evidence" value="ECO:0007669"/>
    <property type="project" value="InterPro"/>
</dbReference>
<dbReference type="KEGG" id="tact:SG35_009115"/>
<dbReference type="InterPro" id="IPR006089">
    <property type="entry name" value="Acyl-CoA_DH_CS"/>
</dbReference>
<dbReference type="InterPro" id="IPR036250">
    <property type="entry name" value="AcylCo_DH-like_C"/>
</dbReference>
<organism evidence="14 15">
    <name type="scientific">Thalassomonas actiniarum</name>
    <dbReference type="NCBI Taxonomy" id="485447"/>
    <lineage>
        <taxon>Bacteria</taxon>
        <taxon>Pseudomonadati</taxon>
        <taxon>Pseudomonadota</taxon>
        <taxon>Gammaproteobacteria</taxon>
        <taxon>Alteromonadales</taxon>
        <taxon>Colwelliaceae</taxon>
        <taxon>Thalassomonas</taxon>
    </lineage>
</organism>
<evidence type="ECO:0000259" key="13">
    <source>
        <dbReference type="Pfam" id="PF02771"/>
    </source>
</evidence>
<evidence type="ECO:0000313" key="14">
    <source>
        <dbReference type="EMBL" id="WDE00769.1"/>
    </source>
</evidence>
<evidence type="ECO:0000313" key="15">
    <source>
        <dbReference type="Proteomes" id="UP000032568"/>
    </source>
</evidence>
<dbReference type="FunFam" id="1.20.140.10:FF:000001">
    <property type="entry name" value="Acyl-CoA dehydrogenase"/>
    <property type="match status" value="1"/>
</dbReference>
<evidence type="ECO:0000256" key="10">
    <source>
        <dbReference type="RuleBase" id="RU362125"/>
    </source>
</evidence>
<evidence type="ECO:0000256" key="5">
    <source>
        <dbReference type="ARBA" id="ARBA00022827"/>
    </source>
</evidence>
<dbReference type="PANTHER" id="PTHR48083">
    <property type="entry name" value="MEDIUM-CHAIN SPECIFIC ACYL-COA DEHYDROGENASE, MITOCHONDRIAL-RELATED"/>
    <property type="match status" value="1"/>
</dbReference>
<evidence type="ECO:0000256" key="2">
    <source>
        <dbReference type="ARBA" id="ARBA00005102"/>
    </source>
</evidence>
<reference evidence="14 15" key="1">
    <citation type="journal article" date="2015" name="Genome Announc.">
        <title>Draft Genome Sequences of Marine Isolates of Thalassomonas viridans and Thalassomonas actiniarum.</title>
        <authorList>
            <person name="Olonade I."/>
            <person name="van Zyl L.J."/>
            <person name="Trindade M."/>
        </authorList>
    </citation>
    <scope>NUCLEOTIDE SEQUENCE [LARGE SCALE GENOMIC DNA]</scope>
    <source>
        <strain evidence="14 15">A5K-106</strain>
    </source>
</reference>
<comment type="cofactor">
    <cofactor evidence="1 10">
        <name>FAD</name>
        <dbReference type="ChEBI" id="CHEBI:57692"/>
    </cofactor>
</comment>
<dbReference type="InterPro" id="IPR009100">
    <property type="entry name" value="AcylCoA_DH/oxidase_NM_dom_sf"/>
</dbReference>
<feature type="domain" description="Acyl-CoA dehydrogenase/oxidase C-terminal" evidence="11">
    <location>
        <begin position="231"/>
        <end position="378"/>
    </location>
</feature>
<evidence type="ECO:0000256" key="1">
    <source>
        <dbReference type="ARBA" id="ARBA00001974"/>
    </source>
</evidence>
<evidence type="ECO:0000256" key="6">
    <source>
        <dbReference type="ARBA" id="ARBA00023002"/>
    </source>
</evidence>
<dbReference type="InterPro" id="IPR050741">
    <property type="entry name" value="Acyl-CoA_dehydrogenase"/>
</dbReference>
<evidence type="ECO:0000259" key="12">
    <source>
        <dbReference type="Pfam" id="PF02770"/>
    </source>
</evidence>
<dbReference type="AlphaFoldDB" id="A0AAE9YUP9"/>
<keyword evidence="15" id="KW-1185">Reference proteome</keyword>
<protein>
    <recommendedName>
        <fullName evidence="8">Acyl-[acyl-carrier-protein] dehydrogenase MbtN</fullName>
    </recommendedName>
    <alternativeName>
        <fullName evidence="9">Mycobactin synthase protein N</fullName>
    </alternativeName>
</protein>
<evidence type="ECO:0000259" key="11">
    <source>
        <dbReference type="Pfam" id="PF00441"/>
    </source>
</evidence>
<evidence type="ECO:0000256" key="4">
    <source>
        <dbReference type="ARBA" id="ARBA00022630"/>
    </source>
</evidence>
<evidence type="ECO:0000256" key="9">
    <source>
        <dbReference type="ARBA" id="ARBA00042660"/>
    </source>
</evidence>
<sequence>MIELEQELAIFKQTLVRFIDKEIAPFYQTWEQQGIIPKALYKKMAQEGLLCCDLPQEYGGFGVDIHFNMLVAEEIASAGFMSLAANLIVHSDIAAHYLLNIGSEAQKHKYLAKMATGECIGAICMTEPGAGSDLQGMRTTAKKVADGWSISGSKTFITNGQNAALYIVAAKTNFDVAGAKGITLFLVDGDKPGVERGRNLDKLGQHASDTSELFFDNVIVTEQDVLGKVDQGFLGLMHELPRERLACACTAVGHAEGAMALVLEHIKVREAFGAPLAKIQDIRQKIAEMATQIELHRIMISHYKHLLTAKTLTGEQAAMAKYSCTEMEGKVVDMALQMFGGYGYMSEYPISRFYADARVQRIYGGTSEIMKEIIGHGVIGKL</sequence>
<gene>
    <name evidence="14" type="ORF">SG35_009115</name>
</gene>
<accession>A0AAE9YUP9</accession>
<evidence type="ECO:0000256" key="7">
    <source>
        <dbReference type="ARBA" id="ARBA00037085"/>
    </source>
</evidence>
<dbReference type="InterPro" id="IPR006091">
    <property type="entry name" value="Acyl-CoA_Oxase/DH_mid-dom"/>
</dbReference>
<reference evidence="14 15" key="2">
    <citation type="journal article" date="2022" name="Mar. Drugs">
        <title>Bioassay-Guided Fractionation Leads to the Detection of Cholic Acid Generated by the Rare Thalassomonas sp.</title>
        <authorList>
            <person name="Pheiffer F."/>
            <person name="Schneider Y.K."/>
            <person name="Hansen E.H."/>
            <person name="Andersen J.H."/>
            <person name="Isaksson J."/>
            <person name="Busche T."/>
            <person name="R C."/>
            <person name="Kalinowski J."/>
            <person name="Zyl L.V."/>
            <person name="Trindade M."/>
        </authorList>
    </citation>
    <scope>NUCLEOTIDE SEQUENCE [LARGE SCALE GENOMIC DNA]</scope>
    <source>
        <strain evidence="14 15">A5K-106</strain>
    </source>
</reference>
<feature type="domain" description="Acyl-CoA oxidase/dehydrogenase middle" evidence="12">
    <location>
        <begin position="122"/>
        <end position="218"/>
    </location>
</feature>
<dbReference type="PROSITE" id="PS00072">
    <property type="entry name" value="ACYL_COA_DH_1"/>
    <property type="match status" value="1"/>
</dbReference>
<dbReference type="Gene3D" id="1.20.140.10">
    <property type="entry name" value="Butyryl-CoA Dehydrogenase, subunit A, domain 3"/>
    <property type="match status" value="1"/>
</dbReference>
<proteinExistence type="inferred from homology"/>
<comment type="function">
    <text evidence="7">Catalyzes the dehydrogenation at the alpha-beta position of ACP-bound acyl chains. This results in the introduction of a double bond in the lipidic chain, which is further transferred to the epsilon-amino group of lysine residue in the mycobactin core by MbtK.</text>
</comment>
<dbReference type="Gene3D" id="2.40.110.10">
    <property type="entry name" value="Butyryl-CoA Dehydrogenase, subunit A, domain 2"/>
    <property type="match status" value="1"/>
</dbReference>
<dbReference type="InterPro" id="IPR009075">
    <property type="entry name" value="AcylCo_DH/oxidase_C"/>
</dbReference>
<feature type="domain" description="Acyl-CoA dehydrogenase/oxidase N-terminal" evidence="13">
    <location>
        <begin position="7"/>
        <end position="118"/>
    </location>
</feature>
<dbReference type="FunFam" id="2.40.110.10:FF:000002">
    <property type="entry name" value="Acyl-CoA dehydrogenase fadE12"/>
    <property type="match status" value="1"/>
</dbReference>
<dbReference type="GO" id="GO:0005737">
    <property type="term" value="C:cytoplasm"/>
    <property type="evidence" value="ECO:0007669"/>
    <property type="project" value="TreeGrafter"/>
</dbReference>
<dbReference type="Pfam" id="PF00441">
    <property type="entry name" value="Acyl-CoA_dh_1"/>
    <property type="match status" value="1"/>
</dbReference>
<keyword evidence="6 10" id="KW-0560">Oxidoreductase</keyword>
<dbReference type="GO" id="GO:0003995">
    <property type="term" value="F:acyl-CoA dehydrogenase activity"/>
    <property type="evidence" value="ECO:0007669"/>
    <property type="project" value="InterPro"/>
</dbReference>
<dbReference type="EMBL" id="CP059735">
    <property type="protein sequence ID" value="WDE00769.1"/>
    <property type="molecule type" value="Genomic_DNA"/>
</dbReference>
<dbReference type="PROSITE" id="PS00073">
    <property type="entry name" value="ACYL_COA_DH_2"/>
    <property type="match status" value="1"/>
</dbReference>
<evidence type="ECO:0000256" key="3">
    <source>
        <dbReference type="ARBA" id="ARBA00009347"/>
    </source>
</evidence>
<name>A0AAE9YUP9_9GAMM</name>
<comment type="similarity">
    <text evidence="3 10">Belongs to the acyl-CoA dehydrogenase family.</text>
</comment>
<dbReference type="PANTHER" id="PTHR48083:SF20">
    <property type="entry name" value="LONG-CHAIN SPECIFIC ACYL-COA DEHYDROGENASE, MITOCHONDRIAL"/>
    <property type="match status" value="1"/>
</dbReference>
<comment type="pathway">
    <text evidence="2">Siderophore biosynthesis; mycobactin biosynthesis.</text>
</comment>
<dbReference type="Pfam" id="PF02770">
    <property type="entry name" value="Acyl-CoA_dh_M"/>
    <property type="match status" value="1"/>
</dbReference>
<dbReference type="Pfam" id="PF02771">
    <property type="entry name" value="Acyl-CoA_dh_N"/>
    <property type="match status" value="1"/>
</dbReference>
<dbReference type="InterPro" id="IPR013786">
    <property type="entry name" value="AcylCoA_DH/ox_N"/>
</dbReference>
<dbReference type="SUPFAM" id="SSF47203">
    <property type="entry name" value="Acyl-CoA dehydrogenase C-terminal domain-like"/>
    <property type="match status" value="1"/>
</dbReference>
<dbReference type="Gene3D" id="1.10.540.10">
    <property type="entry name" value="Acyl-CoA dehydrogenase/oxidase, N-terminal domain"/>
    <property type="match status" value="1"/>
</dbReference>
<dbReference type="GO" id="GO:0033539">
    <property type="term" value="P:fatty acid beta-oxidation using acyl-CoA dehydrogenase"/>
    <property type="evidence" value="ECO:0007669"/>
    <property type="project" value="TreeGrafter"/>
</dbReference>
<keyword evidence="5 10" id="KW-0274">FAD</keyword>
<dbReference type="InterPro" id="IPR037069">
    <property type="entry name" value="AcylCoA_DH/ox_N_sf"/>
</dbReference>
<dbReference type="Proteomes" id="UP000032568">
    <property type="component" value="Chromosome"/>
</dbReference>
<keyword evidence="4 10" id="KW-0285">Flavoprotein</keyword>
<evidence type="ECO:0000256" key="8">
    <source>
        <dbReference type="ARBA" id="ARBA00040394"/>
    </source>
</evidence>
<dbReference type="SUPFAM" id="SSF56645">
    <property type="entry name" value="Acyl-CoA dehydrogenase NM domain-like"/>
    <property type="match status" value="1"/>
</dbReference>
<dbReference type="InterPro" id="IPR046373">
    <property type="entry name" value="Acyl-CoA_Oxase/DH_mid-dom_sf"/>
</dbReference>